<dbReference type="InterPro" id="IPR043594">
    <property type="entry name" value="HMGL"/>
</dbReference>
<dbReference type="NCBIfam" id="NF004283">
    <property type="entry name" value="PRK05692.1"/>
    <property type="match status" value="1"/>
</dbReference>
<keyword evidence="2" id="KW-0479">Metal-binding</keyword>
<keyword evidence="6" id="KW-1185">Reference proteome</keyword>
<evidence type="ECO:0000313" key="6">
    <source>
        <dbReference type="Proteomes" id="UP001500713"/>
    </source>
</evidence>
<name>A0ABP3KRP6_9SPHN</name>
<dbReference type="EMBL" id="BAAAEM010000003">
    <property type="protein sequence ID" value="GAA0485751.1"/>
    <property type="molecule type" value="Genomic_DNA"/>
</dbReference>
<organism evidence="5 6">
    <name type="scientific">Parasphingorhabdus litoris</name>
    <dbReference type="NCBI Taxonomy" id="394733"/>
    <lineage>
        <taxon>Bacteria</taxon>
        <taxon>Pseudomonadati</taxon>
        <taxon>Pseudomonadota</taxon>
        <taxon>Alphaproteobacteria</taxon>
        <taxon>Sphingomonadales</taxon>
        <taxon>Sphingomonadaceae</taxon>
        <taxon>Parasphingorhabdus</taxon>
    </lineage>
</organism>
<feature type="domain" description="Pyruvate carboxyltransferase" evidence="4">
    <location>
        <begin position="14"/>
        <end position="288"/>
    </location>
</feature>
<dbReference type="Proteomes" id="UP001500713">
    <property type="component" value="Unassembled WGS sequence"/>
</dbReference>
<accession>A0ABP3KRP6</accession>
<dbReference type="Gene3D" id="3.20.20.70">
    <property type="entry name" value="Aldolase class I"/>
    <property type="match status" value="1"/>
</dbReference>
<dbReference type="Pfam" id="PF00682">
    <property type="entry name" value="HMGL-like"/>
    <property type="match status" value="1"/>
</dbReference>
<evidence type="ECO:0000313" key="5">
    <source>
        <dbReference type="EMBL" id="GAA0485751.1"/>
    </source>
</evidence>
<evidence type="ECO:0000256" key="3">
    <source>
        <dbReference type="ARBA" id="ARBA00023239"/>
    </source>
</evidence>
<dbReference type="GO" id="GO:0016829">
    <property type="term" value="F:lyase activity"/>
    <property type="evidence" value="ECO:0007669"/>
    <property type="project" value="UniProtKB-KW"/>
</dbReference>
<evidence type="ECO:0000256" key="1">
    <source>
        <dbReference type="ARBA" id="ARBA00009405"/>
    </source>
</evidence>
<dbReference type="InterPro" id="IPR000891">
    <property type="entry name" value="PYR_CT"/>
</dbReference>
<comment type="similarity">
    <text evidence="1">Belongs to the HMG-CoA lyase family.</text>
</comment>
<dbReference type="CDD" id="cd07938">
    <property type="entry name" value="DRE_TIM_HMGL"/>
    <property type="match status" value="1"/>
</dbReference>
<dbReference type="PANTHER" id="PTHR42738">
    <property type="entry name" value="HYDROXYMETHYLGLUTARYL-COA LYASE"/>
    <property type="match status" value="1"/>
</dbReference>
<gene>
    <name evidence="5" type="ORF">GCM10009096_30640</name>
</gene>
<proteinExistence type="inferred from homology"/>
<evidence type="ECO:0000259" key="4">
    <source>
        <dbReference type="PROSITE" id="PS50991"/>
    </source>
</evidence>
<dbReference type="SUPFAM" id="SSF51569">
    <property type="entry name" value="Aldolase"/>
    <property type="match status" value="1"/>
</dbReference>
<evidence type="ECO:0000256" key="2">
    <source>
        <dbReference type="ARBA" id="ARBA00022723"/>
    </source>
</evidence>
<dbReference type="InterPro" id="IPR013785">
    <property type="entry name" value="Aldolase_TIM"/>
</dbReference>
<sequence length="311" mass="33642">MYTISMAHENPISVNIVEVGPRDGLQNEQEIISTGDKLGLINRMIDAGIRRMEVASFVHPKRVPQMADAEAVIADLPDREDMSYIGLCLNKRGVLRGLATKEGGKRGIDEAGCVIVASDTFGEKNQGQTIEQGIRENREMIRFAKTEGLKAQVTISAAFGCPFEGHVPPETVLNIASEMAEEEPLEIALADTIGVGVPGQVEDLFGRLREILPDHITMRAHFHDTRNTGIANAWAAVRSGVSTLDASLGGLGGCPFAPNATGNIATEDLINLLDRSSIRHGVDLRKAIATNQWFETIMKRPLPSLVARAEA</sequence>
<dbReference type="PROSITE" id="PS50991">
    <property type="entry name" value="PYR_CT"/>
    <property type="match status" value="1"/>
</dbReference>
<dbReference type="PANTHER" id="PTHR42738:SF7">
    <property type="entry name" value="HYDROXYMETHYLGLUTARYL-COA LYASE"/>
    <property type="match status" value="1"/>
</dbReference>
<protein>
    <submittedName>
        <fullName evidence="5">Hydroxymethylglutaryl-CoA lyase</fullName>
    </submittedName>
</protein>
<reference evidence="6" key="1">
    <citation type="journal article" date="2019" name="Int. J. Syst. Evol. Microbiol.">
        <title>The Global Catalogue of Microorganisms (GCM) 10K type strain sequencing project: providing services to taxonomists for standard genome sequencing and annotation.</title>
        <authorList>
            <consortium name="The Broad Institute Genomics Platform"/>
            <consortium name="The Broad Institute Genome Sequencing Center for Infectious Disease"/>
            <person name="Wu L."/>
            <person name="Ma J."/>
        </authorList>
    </citation>
    <scope>NUCLEOTIDE SEQUENCE [LARGE SCALE GENOMIC DNA]</scope>
    <source>
        <strain evidence="6">JCM 14162</strain>
    </source>
</reference>
<keyword evidence="3 5" id="KW-0456">Lyase</keyword>
<comment type="caution">
    <text evidence="5">The sequence shown here is derived from an EMBL/GenBank/DDBJ whole genome shotgun (WGS) entry which is preliminary data.</text>
</comment>